<dbReference type="InParanoid" id="D8Q004"/>
<dbReference type="Pfam" id="PF12937">
    <property type="entry name" value="F-box-like"/>
    <property type="match status" value="1"/>
</dbReference>
<feature type="region of interest" description="Disordered" evidence="1">
    <location>
        <begin position="563"/>
        <end position="622"/>
    </location>
</feature>
<accession>D8Q004</accession>
<reference evidence="3 4" key="1">
    <citation type="journal article" date="2010" name="Nat. Biotechnol.">
        <title>Genome sequence of the model mushroom Schizophyllum commune.</title>
        <authorList>
            <person name="Ohm R.A."/>
            <person name="de Jong J.F."/>
            <person name="Lugones L.G."/>
            <person name="Aerts A."/>
            <person name="Kothe E."/>
            <person name="Stajich J.E."/>
            <person name="de Vries R.P."/>
            <person name="Record E."/>
            <person name="Levasseur A."/>
            <person name="Baker S.E."/>
            <person name="Bartholomew K.A."/>
            <person name="Coutinho P.M."/>
            <person name="Erdmann S."/>
            <person name="Fowler T.J."/>
            <person name="Gathman A.C."/>
            <person name="Lombard V."/>
            <person name="Henrissat B."/>
            <person name="Knabe N."/>
            <person name="Kuees U."/>
            <person name="Lilly W.W."/>
            <person name="Lindquist E."/>
            <person name="Lucas S."/>
            <person name="Magnuson J.K."/>
            <person name="Piumi F."/>
            <person name="Raudaskoski M."/>
            <person name="Salamov A."/>
            <person name="Schmutz J."/>
            <person name="Schwarze F.W.M.R."/>
            <person name="vanKuyk P.A."/>
            <person name="Horton J.S."/>
            <person name="Grigoriev I.V."/>
            <person name="Woesten H.A.B."/>
        </authorList>
    </citation>
    <scope>NUCLEOTIDE SEQUENCE [LARGE SCALE GENOMIC DNA]</scope>
    <source>
        <strain evidence="4">H4-8 / FGSC 9210</strain>
    </source>
</reference>
<dbReference type="AlphaFoldDB" id="D8Q004"/>
<dbReference type="KEGG" id="scm:SCHCO_02532730"/>
<feature type="region of interest" description="Disordered" evidence="1">
    <location>
        <begin position="1"/>
        <end position="21"/>
    </location>
</feature>
<dbReference type="RefSeq" id="XP_003034436.1">
    <property type="nucleotide sequence ID" value="XM_003034390.1"/>
</dbReference>
<dbReference type="PANTHER" id="PTHR38926">
    <property type="entry name" value="F-BOX DOMAIN CONTAINING PROTEIN, EXPRESSED"/>
    <property type="match status" value="1"/>
</dbReference>
<evidence type="ECO:0000313" key="4">
    <source>
        <dbReference type="Proteomes" id="UP000007431"/>
    </source>
</evidence>
<dbReference type="Proteomes" id="UP000007431">
    <property type="component" value="Unassembled WGS sequence"/>
</dbReference>
<feature type="non-terminal residue" evidence="3">
    <location>
        <position position="1120"/>
    </location>
</feature>
<dbReference type="VEuPathDB" id="FungiDB:SCHCODRAFT_02532730"/>
<dbReference type="GeneID" id="9586415"/>
<feature type="domain" description="F-box" evidence="2">
    <location>
        <begin position="667"/>
        <end position="724"/>
    </location>
</feature>
<dbReference type="InterPro" id="IPR001810">
    <property type="entry name" value="F-box_dom"/>
</dbReference>
<dbReference type="OrthoDB" id="3217549at2759"/>
<evidence type="ECO:0000256" key="1">
    <source>
        <dbReference type="SAM" id="MobiDB-lite"/>
    </source>
</evidence>
<dbReference type="Gene3D" id="3.80.10.10">
    <property type="entry name" value="Ribonuclease Inhibitor"/>
    <property type="match status" value="1"/>
</dbReference>
<dbReference type="OMA" id="DNINISW"/>
<protein>
    <recommendedName>
        <fullName evidence="2">F-box domain-containing protein</fullName>
    </recommendedName>
</protein>
<dbReference type="Gene3D" id="1.20.1280.50">
    <property type="match status" value="2"/>
</dbReference>
<dbReference type="SUPFAM" id="SSF52047">
    <property type="entry name" value="RNI-like"/>
    <property type="match status" value="2"/>
</dbReference>
<dbReference type="HOGENOM" id="CLU_280478_0_0_1"/>
<dbReference type="InterPro" id="IPR032675">
    <property type="entry name" value="LRR_dom_sf"/>
</dbReference>
<keyword evidence="4" id="KW-1185">Reference proteome</keyword>
<dbReference type="InterPro" id="IPR036047">
    <property type="entry name" value="F-box-like_dom_sf"/>
</dbReference>
<dbReference type="EMBL" id="GL377304">
    <property type="protein sequence ID" value="EFI99533.1"/>
    <property type="molecule type" value="Genomic_DNA"/>
</dbReference>
<sequence length="1120" mass="124709">MSCNGRGSRRSPAQTPGPTTSAILQLQTRWNASSRSPSNLYSSSQSAPLHAIGSHDARARAVNPHDELLCFPESTYPAYPPALQPLSLDSWRPGYGNPELSPLTIALSPLSNGDHLDFVNEMPPEILAEIFVHTLPLRVDDAKPNRWYEPFVISHVCRYWRDVAINLPTLWQRLSLAGCPSMHDHRPLELARLFADRSRGMGMLFEYSDDEASILLWHDPEELVPNGLPITPANQRCYCVLDFIISHIAQIRVLELTVVHASCHRLASLPQGAAPVLREISVQFLEGGEETQALSRLYATSPQLAHFSRRSYMEICSIPLPIDVPWQRLVSAHIGDSPVPHTKFFEIMTVGQSLTQLEIVLCSDAHTPFRPLQTPITQNNLRTLIVYDDEPLDAVLQSLRLPSLREVRLRPKTSDPPVWPCNDARILQQFVQATSGGLHVLELSDAISLSEGDLIALLQLPQAASLTTLQMCGPLIQDAFFTLLDPTCGPPLAPDLTKLIISRCAITDGIIADMLASRQQHHHPLRSVHIVYHPLCQGRHSKDVSGFQFLKEQYGMRIWPQGMCHNGTGTPNTRRPSGQAPGPITSTIMQLRPRWDASSERPSSSYSPPASAPDNFSSSSEPTYPVYPSVLPPLSRDLWRFGYGTPELSPLTMSLSPRPDGVRLALINELPPEILAEIFMHALPPGLQDAALYSRTQPLLISHVCHYWRDIAINLPSLWRQFFLLGCPSTHDHRHLELAQLYVERARGAGLLIRYADAEAYIVTPRGRPVAQAPHLLRERAFAEASDRCFCALEFLISHIAQIYALELVVAQASAVRLSRIDPHAPSMLSELSLEFLQGGPGAQALSRLHKSLPKLAQFTWRSFRGVCVLSPPIDLPCEQLVDVYIGDTSITNSAFLGLMSSGQRLRSVYVRLCPDVQPLSPLQSRIHQDELRSLSIRGKDSLDGILGRLQLPSLRELILDSLPNHRPAWPCNDAQTLHAFIAATSVGLETLKLSPADNHSEADLLALLQLPQMATLTWLMVDGPLIQDAFFTRMDPAYGPPLAPVLEKLIIHHCICATTDGTVAGMIASRKRYQYPLKIVHIDFARYQDGLHRKDASEFRVLEKQYGMKIRYLGWRAYS</sequence>
<evidence type="ECO:0000259" key="2">
    <source>
        <dbReference type="Pfam" id="PF12937"/>
    </source>
</evidence>
<name>D8Q004_SCHCM</name>
<organism evidence="4">
    <name type="scientific">Schizophyllum commune (strain H4-8 / FGSC 9210)</name>
    <name type="common">Split gill fungus</name>
    <dbReference type="NCBI Taxonomy" id="578458"/>
    <lineage>
        <taxon>Eukaryota</taxon>
        <taxon>Fungi</taxon>
        <taxon>Dikarya</taxon>
        <taxon>Basidiomycota</taxon>
        <taxon>Agaricomycotina</taxon>
        <taxon>Agaricomycetes</taxon>
        <taxon>Agaricomycetidae</taxon>
        <taxon>Agaricales</taxon>
        <taxon>Schizophyllaceae</taxon>
        <taxon>Schizophyllum</taxon>
    </lineage>
</organism>
<dbReference type="SUPFAM" id="SSF81383">
    <property type="entry name" value="F-box domain"/>
    <property type="match status" value="1"/>
</dbReference>
<dbReference type="PANTHER" id="PTHR38926:SF5">
    <property type="entry name" value="F-BOX AND LEUCINE-RICH REPEAT PROTEIN 6"/>
    <property type="match status" value="1"/>
</dbReference>
<feature type="compositionally biased region" description="Low complexity" evidence="1">
    <location>
        <begin position="600"/>
        <end position="613"/>
    </location>
</feature>
<proteinExistence type="predicted"/>
<feature type="compositionally biased region" description="Polar residues" evidence="1">
    <location>
        <begin position="567"/>
        <end position="576"/>
    </location>
</feature>
<evidence type="ECO:0000313" key="3">
    <source>
        <dbReference type="EMBL" id="EFI99533.1"/>
    </source>
</evidence>
<gene>
    <name evidence="3" type="ORF">SCHCODRAFT_106910</name>
</gene>